<sequence length="315" mass="38520">MHWKMKQIRRKVEKANIDNVSRTIMYERFYQQNPEIRWSLLAGLVSRNAGWNMTDLESKWFQQLLTQKYRDLLFHTYERANWTIFQDVYPQLLWYEYAKTKKEPQFELLDYLGVSKFMQTEWKYFWKSRNEERLCTALIVNEQYTIEEVVMKQPLYKENVFSSIIYFLEEHAHMSYVIFPTTMGRVYGLYVRNFKHVKARIWLGRQLSSLLFHPIIHEEIYKFSICTVPTGSRRDYEQYMGWSTGNTSPRLREQYPVITHHWYNKKDWSLQESETEQFFSTLPTLRPTERTKWLQRKWAELYVLQKVKDLSVGRK</sequence>
<dbReference type="Proteomes" id="UP001589838">
    <property type="component" value="Unassembled WGS sequence"/>
</dbReference>
<dbReference type="Pfam" id="PF10720">
    <property type="entry name" value="DUF2515"/>
    <property type="match status" value="1"/>
</dbReference>
<evidence type="ECO:0000313" key="1">
    <source>
        <dbReference type="EMBL" id="MFC0470241.1"/>
    </source>
</evidence>
<reference evidence="1 2" key="1">
    <citation type="submission" date="2024-09" db="EMBL/GenBank/DDBJ databases">
        <authorList>
            <person name="Sun Q."/>
            <person name="Mori K."/>
        </authorList>
    </citation>
    <scope>NUCLEOTIDE SEQUENCE [LARGE SCALE GENOMIC DNA]</scope>
    <source>
        <strain evidence="1 2">NCAIM B.02610</strain>
    </source>
</reference>
<accession>A0ABV6KAA6</accession>
<dbReference type="EMBL" id="JBHLUX010000017">
    <property type="protein sequence ID" value="MFC0470241.1"/>
    <property type="molecule type" value="Genomic_DNA"/>
</dbReference>
<organism evidence="1 2">
    <name type="scientific">Halalkalibacter kiskunsagensis</name>
    <dbReference type="NCBI Taxonomy" id="1548599"/>
    <lineage>
        <taxon>Bacteria</taxon>
        <taxon>Bacillati</taxon>
        <taxon>Bacillota</taxon>
        <taxon>Bacilli</taxon>
        <taxon>Bacillales</taxon>
        <taxon>Bacillaceae</taxon>
        <taxon>Halalkalibacter</taxon>
    </lineage>
</organism>
<dbReference type="RefSeq" id="WP_335958958.1">
    <property type="nucleotide sequence ID" value="NZ_JAXBLX010000003.1"/>
</dbReference>
<protein>
    <submittedName>
        <fullName evidence="1">DUF2515 family protein</fullName>
    </submittedName>
</protein>
<evidence type="ECO:0000313" key="2">
    <source>
        <dbReference type="Proteomes" id="UP001589838"/>
    </source>
</evidence>
<dbReference type="InterPro" id="IPR019658">
    <property type="entry name" value="DUF2515"/>
</dbReference>
<proteinExistence type="predicted"/>
<gene>
    <name evidence="1" type="ORF">ACFFHM_06795</name>
</gene>
<keyword evidence="2" id="KW-1185">Reference proteome</keyword>
<comment type="caution">
    <text evidence="1">The sequence shown here is derived from an EMBL/GenBank/DDBJ whole genome shotgun (WGS) entry which is preliminary data.</text>
</comment>
<name>A0ABV6KAA6_9BACI</name>